<dbReference type="RefSeq" id="WP_166142266.1">
    <property type="nucleotide sequence ID" value="NZ_JAANYN010000001.1"/>
</dbReference>
<dbReference type="Proteomes" id="UP000649799">
    <property type="component" value="Unassembled WGS sequence"/>
</dbReference>
<evidence type="ECO:0000313" key="3">
    <source>
        <dbReference type="Proteomes" id="UP000649799"/>
    </source>
</evidence>
<dbReference type="Gene3D" id="2.60.40.1600">
    <property type="entry name" value="Smr-associated-like"/>
    <property type="match status" value="1"/>
</dbReference>
<dbReference type="InterPro" id="IPR002625">
    <property type="entry name" value="Smr_dom"/>
</dbReference>
<dbReference type="PROSITE" id="PS50828">
    <property type="entry name" value="SMR"/>
    <property type="match status" value="1"/>
</dbReference>
<dbReference type="SUPFAM" id="SSF158949">
    <property type="entry name" value="Smr-associated domain-like"/>
    <property type="match status" value="1"/>
</dbReference>
<name>A0ABX0H0S9_9BACT</name>
<comment type="caution">
    <text evidence="2">The sequence shown here is derived from an EMBL/GenBank/DDBJ whole genome shotgun (WGS) entry which is preliminary data.</text>
</comment>
<gene>
    <name evidence="2" type="ORF">G9Q97_01050</name>
</gene>
<evidence type="ECO:0000313" key="2">
    <source>
        <dbReference type="EMBL" id="NHE55394.1"/>
    </source>
</evidence>
<evidence type="ECO:0000259" key="1">
    <source>
        <dbReference type="PROSITE" id="PS50828"/>
    </source>
</evidence>
<dbReference type="InterPro" id="IPR036781">
    <property type="entry name" value="Smr_assoc-like_sf"/>
</dbReference>
<proteinExistence type="predicted"/>
<dbReference type="EMBL" id="JAANYN010000001">
    <property type="protein sequence ID" value="NHE55394.1"/>
    <property type="molecule type" value="Genomic_DNA"/>
</dbReference>
<feature type="domain" description="Smr" evidence="1">
    <location>
        <begin position="263"/>
        <end position="320"/>
    </location>
</feature>
<organism evidence="2 3">
    <name type="scientific">Cyclobacterium plantarum</name>
    <dbReference type="NCBI Taxonomy" id="2716263"/>
    <lineage>
        <taxon>Bacteria</taxon>
        <taxon>Pseudomonadati</taxon>
        <taxon>Bacteroidota</taxon>
        <taxon>Cytophagia</taxon>
        <taxon>Cytophagales</taxon>
        <taxon>Cyclobacteriaceae</taxon>
        <taxon>Cyclobacterium</taxon>
    </lineage>
</organism>
<reference evidence="2 3" key="1">
    <citation type="submission" date="2020-03" db="EMBL/GenBank/DDBJ databases">
        <title>Cyclobacterium plantarum sp. nov., a marine bacterium isolated from a coastal-marine wetland.</title>
        <authorList>
            <person name="Sanchez-Porro C."/>
            <person name="Ventosa A."/>
            <person name="Amoozegar M."/>
        </authorList>
    </citation>
    <scope>NUCLEOTIDE SEQUENCE [LARGE SCALE GENOMIC DNA]</scope>
    <source>
        <strain evidence="2 3">GBPx2</strain>
    </source>
</reference>
<sequence>MNIGDKVRLLHGKEEGVITRLSSGGQVEIEIEDGFRIPALKSEVVVIDAAEKEYFNRGEEGEKESYIQPVRKTDPSSKTAGIFLAYVPYNDQIHDLILINHTKKQYLFSVEELSGNQAKNIDAGVIQPQSFRKITEKMLQDFEQWPAMKFMLLPLNKKFEPQEQATERKVKFKANNFFKHKGKAPVIDKEGFLFQLNDHEKALNVKKLNEELNPAGKESYPHLQVKRPPASIDLHIEKLSSEHDLMSNSEMLQLQMEVFQRNLNDALASGMDEITFIHGIGNGVLRKEIHRFLSQLNGIKYFKDSQKTNFGYGATTVKIHE</sequence>
<dbReference type="Pfam" id="PF01713">
    <property type="entry name" value="Smr"/>
    <property type="match status" value="1"/>
</dbReference>
<dbReference type="Gene3D" id="3.30.1370.110">
    <property type="match status" value="1"/>
</dbReference>
<accession>A0ABX0H0S9</accession>
<keyword evidence="3" id="KW-1185">Reference proteome</keyword>
<dbReference type="InterPro" id="IPR036063">
    <property type="entry name" value="Smr_dom_sf"/>
</dbReference>
<protein>
    <submittedName>
        <fullName evidence="2">DNA mismatch repair protein MutS</fullName>
    </submittedName>
</protein>